<proteinExistence type="predicted"/>
<dbReference type="EMBL" id="WJXW01000005">
    <property type="protein sequence ID" value="KAF9736355.1"/>
    <property type="molecule type" value="Genomic_DNA"/>
</dbReference>
<gene>
    <name evidence="1" type="ORF">PMIN01_06271</name>
</gene>
<protein>
    <submittedName>
        <fullName evidence="1">Uncharacterized protein</fullName>
    </submittedName>
</protein>
<evidence type="ECO:0000313" key="2">
    <source>
        <dbReference type="Proteomes" id="UP000756921"/>
    </source>
</evidence>
<keyword evidence="2" id="KW-1185">Reference proteome</keyword>
<organism evidence="1 2">
    <name type="scientific">Paraphaeosphaeria minitans</name>
    <dbReference type="NCBI Taxonomy" id="565426"/>
    <lineage>
        <taxon>Eukaryota</taxon>
        <taxon>Fungi</taxon>
        <taxon>Dikarya</taxon>
        <taxon>Ascomycota</taxon>
        <taxon>Pezizomycotina</taxon>
        <taxon>Dothideomycetes</taxon>
        <taxon>Pleosporomycetidae</taxon>
        <taxon>Pleosporales</taxon>
        <taxon>Massarineae</taxon>
        <taxon>Didymosphaeriaceae</taxon>
        <taxon>Paraphaeosphaeria</taxon>
    </lineage>
</organism>
<evidence type="ECO:0000313" key="1">
    <source>
        <dbReference type="EMBL" id="KAF9736355.1"/>
    </source>
</evidence>
<comment type="caution">
    <text evidence="1">The sequence shown here is derived from an EMBL/GenBank/DDBJ whole genome shotgun (WGS) entry which is preliminary data.</text>
</comment>
<accession>A0A9P6GL50</accession>
<reference evidence="1" key="1">
    <citation type="journal article" date="2020" name="Mol. Plant Microbe Interact.">
        <title>Genome Sequence of the Biocontrol Agent Coniothyrium minitans strain Conio (IMI 134523).</title>
        <authorList>
            <person name="Patel D."/>
            <person name="Shittu T.A."/>
            <person name="Baroncelli R."/>
            <person name="Muthumeenakshi S."/>
            <person name="Osborne T.H."/>
            <person name="Janganan T.K."/>
            <person name="Sreenivasaprasad S."/>
        </authorList>
    </citation>
    <scope>NUCLEOTIDE SEQUENCE</scope>
    <source>
        <strain evidence="1">Conio</strain>
    </source>
</reference>
<dbReference type="OrthoDB" id="10611780at2759"/>
<dbReference type="Proteomes" id="UP000756921">
    <property type="component" value="Unassembled WGS sequence"/>
</dbReference>
<sequence length="124" mass="14606">MCPHREAGVAQHTLGFVLPTQLGYLRRRILLMYSVFVSVNELYRPNTLRLLLRYSLVAPQARLRIVCRLLNCRYRLPRVRTIAEKPKIYHVYMLGTSQCTLCALRWCIPKEEEEEEEEEEAKPS</sequence>
<name>A0A9P6GL50_9PLEO</name>
<dbReference type="AlphaFoldDB" id="A0A9P6GL50"/>